<dbReference type="GO" id="GO:0006567">
    <property type="term" value="P:L-threonine catabolic process"/>
    <property type="evidence" value="ECO:0007669"/>
    <property type="project" value="TreeGrafter"/>
</dbReference>
<dbReference type="AlphaFoldDB" id="A0A556M7S1"/>
<evidence type="ECO:0000259" key="2">
    <source>
        <dbReference type="Pfam" id="PF01370"/>
    </source>
</evidence>
<keyword evidence="4" id="KW-1185">Reference proteome</keyword>
<sequence length="310" mass="34595">MKKDHILIIGALGQIGTELTIALREIHGEANIFAADIQATGSGPNYLCLDALDHQQLEKVVKEHGINQIYLLAAMLSANGEKDINAAWRLNVQSLMSVLQIAKEQKLDKVFWPSSIAIFGHNAAKHNCRQHARAEPVTVYGISKKAGEHFCNYYFEHYGVDVRSLRFPGLISYTAPPGGGTTDYAVDIYHQAIKNQHYSCFLKEDCCLPMMYMPDAIRAILELMDAPKENITIRTSYNIAGMSFAPCDIAAAIKKHIPDFTMDTQVDFRQAIAQSWPASIDDAQASADWGWKPGYDLQSMTKDMLENLQR</sequence>
<dbReference type="InterPro" id="IPR036291">
    <property type="entry name" value="NAD(P)-bd_dom_sf"/>
</dbReference>
<reference evidence="3 4" key="1">
    <citation type="submission" date="2019-07" db="EMBL/GenBank/DDBJ databases">
        <authorList>
            <person name="Huq M.A."/>
        </authorList>
    </citation>
    <scope>NUCLEOTIDE SEQUENCE [LARGE SCALE GENOMIC DNA]</scope>
    <source>
        <strain evidence="3 4">MAH-19</strain>
    </source>
</reference>
<dbReference type="EMBL" id="VLPK01000008">
    <property type="protein sequence ID" value="TSJ35939.1"/>
    <property type="molecule type" value="Genomic_DNA"/>
</dbReference>
<dbReference type="InterPro" id="IPR051225">
    <property type="entry name" value="NAD(P)_epim/dehydratase"/>
</dbReference>
<name>A0A556M7S1_9SPHI</name>
<comment type="similarity">
    <text evidence="1">Belongs to the NAD(P)-dependent epimerase/dehydratase family.</text>
</comment>
<dbReference type="PANTHER" id="PTHR42687">
    <property type="entry name" value="L-THREONINE 3-DEHYDROGENASE"/>
    <property type="match status" value="1"/>
</dbReference>
<dbReference type="Pfam" id="PF01370">
    <property type="entry name" value="Epimerase"/>
    <property type="match status" value="1"/>
</dbReference>
<feature type="domain" description="NAD-dependent epimerase/dehydratase" evidence="2">
    <location>
        <begin position="6"/>
        <end position="240"/>
    </location>
</feature>
<dbReference type="Proteomes" id="UP000318733">
    <property type="component" value="Unassembled WGS sequence"/>
</dbReference>
<dbReference type="SUPFAM" id="SSF51735">
    <property type="entry name" value="NAD(P)-binding Rossmann-fold domains"/>
    <property type="match status" value="1"/>
</dbReference>
<dbReference type="GO" id="GO:0008743">
    <property type="term" value="F:L-threonine 3-dehydrogenase activity"/>
    <property type="evidence" value="ECO:0007669"/>
    <property type="project" value="TreeGrafter"/>
</dbReference>
<dbReference type="Gene3D" id="3.40.50.720">
    <property type="entry name" value="NAD(P)-binding Rossmann-like Domain"/>
    <property type="match status" value="1"/>
</dbReference>
<accession>A0A556M7S1</accession>
<evidence type="ECO:0000313" key="3">
    <source>
        <dbReference type="EMBL" id="TSJ35939.1"/>
    </source>
</evidence>
<dbReference type="RefSeq" id="WP_144250813.1">
    <property type="nucleotide sequence ID" value="NZ_VLPK01000008.1"/>
</dbReference>
<proteinExistence type="inferred from homology"/>
<organism evidence="3 4">
    <name type="scientific">Mucilaginibacter corticis</name>
    <dbReference type="NCBI Taxonomy" id="2597670"/>
    <lineage>
        <taxon>Bacteria</taxon>
        <taxon>Pseudomonadati</taxon>
        <taxon>Bacteroidota</taxon>
        <taxon>Sphingobacteriia</taxon>
        <taxon>Sphingobacteriales</taxon>
        <taxon>Sphingobacteriaceae</taxon>
        <taxon>Mucilaginibacter</taxon>
    </lineage>
</organism>
<evidence type="ECO:0000256" key="1">
    <source>
        <dbReference type="ARBA" id="ARBA00007637"/>
    </source>
</evidence>
<evidence type="ECO:0000313" key="4">
    <source>
        <dbReference type="Proteomes" id="UP000318733"/>
    </source>
</evidence>
<protein>
    <submittedName>
        <fullName evidence="3">NAD-dependent epimerase/dehydratase family protein</fullName>
    </submittedName>
</protein>
<comment type="caution">
    <text evidence="3">The sequence shown here is derived from an EMBL/GenBank/DDBJ whole genome shotgun (WGS) entry which is preliminary data.</text>
</comment>
<dbReference type="InterPro" id="IPR001509">
    <property type="entry name" value="Epimerase_deHydtase"/>
</dbReference>
<dbReference type="OrthoDB" id="9779902at2"/>
<dbReference type="PANTHER" id="PTHR42687:SF1">
    <property type="entry name" value="L-THREONINE 3-DEHYDROGENASE, MITOCHONDRIAL"/>
    <property type="match status" value="1"/>
</dbReference>
<gene>
    <name evidence="3" type="ORF">FO440_23770</name>
</gene>